<protein>
    <submittedName>
        <fullName evidence="1">Uncharacterized protein</fullName>
    </submittedName>
</protein>
<evidence type="ECO:0000313" key="1">
    <source>
        <dbReference type="EMBL" id="KAF5777573.1"/>
    </source>
</evidence>
<keyword evidence="2" id="KW-1185">Reference proteome</keyword>
<reference evidence="1" key="2">
    <citation type="submission" date="2020-06" db="EMBL/GenBank/DDBJ databases">
        <title>Helianthus annuus Genome sequencing and assembly Release 2.</title>
        <authorList>
            <person name="Gouzy J."/>
            <person name="Langlade N."/>
            <person name="Munos S."/>
        </authorList>
    </citation>
    <scope>NUCLEOTIDE SEQUENCE</scope>
    <source>
        <tissue evidence="1">Leaves</tissue>
    </source>
</reference>
<dbReference type="Proteomes" id="UP000215914">
    <property type="component" value="Unassembled WGS sequence"/>
</dbReference>
<organism evidence="1 2">
    <name type="scientific">Helianthus annuus</name>
    <name type="common">Common sunflower</name>
    <dbReference type="NCBI Taxonomy" id="4232"/>
    <lineage>
        <taxon>Eukaryota</taxon>
        <taxon>Viridiplantae</taxon>
        <taxon>Streptophyta</taxon>
        <taxon>Embryophyta</taxon>
        <taxon>Tracheophyta</taxon>
        <taxon>Spermatophyta</taxon>
        <taxon>Magnoliopsida</taxon>
        <taxon>eudicotyledons</taxon>
        <taxon>Gunneridae</taxon>
        <taxon>Pentapetalae</taxon>
        <taxon>asterids</taxon>
        <taxon>campanulids</taxon>
        <taxon>Asterales</taxon>
        <taxon>Asteraceae</taxon>
        <taxon>Asteroideae</taxon>
        <taxon>Heliantheae alliance</taxon>
        <taxon>Heliantheae</taxon>
        <taxon>Helianthus</taxon>
    </lineage>
</organism>
<sequence length="73" mass="8193">MKPIPSSPQLLNCESAYLHCTCQPYLAESLVPNNFEERQVSASFLQAEIRQISSSHTASLGERSQSCRHPLFQ</sequence>
<dbReference type="EMBL" id="MNCJ02000327">
    <property type="protein sequence ID" value="KAF5777573.1"/>
    <property type="molecule type" value="Genomic_DNA"/>
</dbReference>
<accession>A0A9K3HFW4</accession>
<reference evidence="1" key="1">
    <citation type="journal article" date="2017" name="Nature">
        <title>The sunflower genome provides insights into oil metabolism, flowering and Asterid evolution.</title>
        <authorList>
            <person name="Badouin H."/>
            <person name="Gouzy J."/>
            <person name="Grassa C.J."/>
            <person name="Murat F."/>
            <person name="Staton S.E."/>
            <person name="Cottret L."/>
            <person name="Lelandais-Briere C."/>
            <person name="Owens G.L."/>
            <person name="Carrere S."/>
            <person name="Mayjonade B."/>
            <person name="Legrand L."/>
            <person name="Gill N."/>
            <person name="Kane N.C."/>
            <person name="Bowers J.E."/>
            <person name="Hubner S."/>
            <person name="Bellec A."/>
            <person name="Berard A."/>
            <person name="Berges H."/>
            <person name="Blanchet N."/>
            <person name="Boniface M.C."/>
            <person name="Brunel D."/>
            <person name="Catrice O."/>
            <person name="Chaidir N."/>
            <person name="Claudel C."/>
            <person name="Donnadieu C."/>
            <person name="Faraut T."/>
            <person name="Fievet G."/>
            <person name="Helmstetter N."/>
            <person name="King M."/>
            <person name="Knapp S.J."/>
            <person name="Lai Z."/>
            <person name="Le Paslier M.C."/>
            <person name="Lippi Y."/>
            <person name="Lorenzon L."/>
            <person name="Mandel J.R."/>
            <person name="Marage G."/>
            <person name="Marchand G."/>
            <person name="Marquand E."/>
            <person name="Bret-Mestries E."/>
            <person name="Morien E."/>
            <person name="Nambeesan S."/>
            <person name="Nguyen T."/>
            <person name="Pegot-Espagnet P."/>
            <person name="Pouilly N."/>
            <person name="Raftis F."/>
            <person name="Sallet E."/>
            <person name="Schiex T."/>
            <person name="Thomas J."/>
            <person name="Vandecasteele C."/>
            <person name="Vares D."/>
            <person name="Vear F."/>
            <person name="Vautrin S."/>
            <person name="Crespi M."/>
            <person name="Mangin B."/>
            <person name="Burke J.M."/>
            <person name="Salse J."/>
            <person name="Munos S."/>
            <person name="Vincourt P."/>
            <person name="Rieseberg L.H."/>
            <person name="Langlade N.B."/>
        </authorList>
    </citation>
    <scope>NUCLEOTIDE SEQUENCE</scope>
    <source>
        <tissue evidence="1">Leaves</tissue>
    </source>
</reference>
<name>A0A9K3HFW4_HELAN</name>
<proteinExistence type="predicted"/>
<evidence type="ECO:0000313" key="2">
    <source>
        <dbReference type="Proteomes" id="UP000215914"/>
    </source>
</evidence>
<gene>
    <name evidence="1" type="ORF">HanXRQr2_Chr12g0537301</name>
</gene>
<comment type="caution">
    <text evidence="1">The sequence shown here is derived from an EMBL/GenBank/DDBJ whole genome shotgun (WGS) entry which is preliminary data.</text>
</comment>
<dbReference type="Gramene" id="mRNA:HanXRQr2_Chr12g0537301">
    <property type="protein sequence ID" value="CDS:HanXRQr2_Chr12g0537301.1"/>
    <property type="gene ID" value="HanXRQr2_Chr12g0537301"/>
</dbReference>
<dbReference type="AlphaFoldDB" id="A0A9K3HFW4"/>